<protein>
    <recommendedName>
        <fullName evidence="8">Putative nickel-responsive regulator</fullName>
    </recommendedName>
</protein>
<dbReference type="Proteomes" id="UP000278715">
    <property type="component" value="Chromosome"/>
</dbReference>
<dbReference type="InterPro" id="IPR010985">
    <property type="entry name" value="Ribbon_hlx_hlx"/>
</dbReference>
<reference evidence="23 24" key="1">
    <citation type="journal article" date="2015" name="Genome Announc.">
        <title>Complete Genome Sequence of Sulfolobus solfataricus Strain 98/2 and Evolved Derivatives.</title>
        <authorList>
            <person name="McCarthy S."/>
            <person name="Gradnigo J."/>
            <person name="Johnson T."/>
            <person name="Payne S."/>
            <person name="Lipzen A."/>
            <person name="Martin J."/>
            <person name="Schackwitz W."/>
            <person name="Moriyama E."/>
            <person name="Blum P."/>
        </authorList>
    </citation>
    <scope>NUCLEOTIDE SEQUENCE [LARGE SCALE GENOMIC DNA]</scope>
    <source>
        <strain evidence="23">98/2 SULC</strain>
        <strain evidence="11">SARC-B</strain>
        <strain evidence="12">SARC-C</strain>
        <strain evidence="13 25">SULA</strain>
        <strain evidence="24">SULB</strain>
    </source>
</reference>
<dbReference type="GO" id="GO:0016151">
    <property type="term" value="F:nickel cation binding"/>
    <property type="evidence" value="ECO:0007669"/>
    <property type="project" value="UniProtKB-UniRule"/>
</dbReference>
<dbReference type="GeneID" id="44129656"/>
<comment type="cofactor">
    <cofactor evidence="8">
        <name>Ni(2+)</name>
        <dbReference type="ChEBI" id="CHEBI:49786"/>
    </cofactor>
    <text evidence="8">Binds 1 nickel ion per subunit.</text>
</comment>
<evidence type="ECO:0000313" key="26">
    <source>
        <dbReference type="Proteomes" id="UP000076770"/>
    </source>
</evidence>
<dbReference type="PANTHER" id="PTHR34719:SF2">
    <property type="entry name" value="NICKEL-RESPONSIVE REGULATOR"/>
    <property type="match status" value="1"/>
</dbReference>
<dbReference type="OMA" id="HDNCLEV"/>
<dbReference type="EMBL" id="CP033241">
    <property type="protein sequence ID" value="AZF84123.1"/>
    <property type="molecule type" value="Genomic_DNA"/>
</dbReference>
<feature type="binding site" evidence="8">
    <location>
        <position position="85"/>
    </location>
    <ligand>
        <name>Ni(2+)</name>
        <dbReference type="ChEBI" id="CHEBI:49786"/>
    </ligand>
</feature>
<dbReference type="PANTHER" id="PTHR34719">
    <property type="entry name" value="NICKEL-RESPONSIVE REGULATOR"/>
    <property type="match status" value="1"/>
</dbReference>
<dbReference type="EMBL" id="CP011057">
    <property type="protein sequence ID" value="AKA79383.1"/>
    <property type="molecule type" value="Genomic_DNA"/>
</dbReference>
<gene>
    <name evidence="21" type="ORF">HFC64_14900</name>
    <name evidence="22" type="ORF">SSOP1_0649</name>
    <name evidence="13" type="ORF">SULA_1745</name>
    <name evidence="11" type="ORF">SULB_1746</name>
    <name evidence="12" type="ORF">SULC_1744</name>
    <name evidence="14" type="ORF">SULG_08755</name>
    <name evidence="15" type="ORF">SULH_08755</name>
    <name evidence="16" type="ORF">SULI_08755</name>
    <name evidence="17" type="ORF">SULM_08745</name>
    <name evidence="18" type="ORF">SULN_08745</name>
    <name evidence="19" type="ORF">SULO_08755</name>
    <name evidence="20" type="ORF">SULZ_08680</name>
</gene>
<evidence type="ECO:0000313" key="15">
    <source>
        <dbReference type="EMBL" id="AZF71090.1"/>
    </source>
</evidence>
<keyword evidence="6 8" id="KW-0238">DNA-binding</keyword>
<evidence type="ECO:0000313" key="13">
    <source>
        <dbReference type="EMBL" id="AKA79383.1"/>
    </source>
</evidence>
<reference evidence="22" key="3">
    <citation type="submission" date="2016-04" db="EMBL/GenBank/DDBJ databases">
        <authorList>
            <person name="Evans L.H."/>
            <person name="Alamgir A."/>
            <person name="Owens N."/>
            <person name="Weber N.D."/>
            <person name="Virtaneva K."/>
            <person name="Barbian K."/>
            <person name="Babar A."/>
            <person name="Rosenke K."/>
        </authorList>
    </citation>
    <scope>NUCLEOTIDE SEQUENCE</scope>
    <source>
        <strain evidence="22">P1</strain>
    </source>
</reference>
<evidence type="ECO:0000313" key="21">
    <source>
        <dbReference type="EMBL" id="QPG50933.1"/>
    </source>
</evidence>
<dbReference type="EMBL" id="CP050869">
    <property type="protein sequence ID" value="QPG50933.1"/>
    <property type="molecule type" value="Genomic_DNA"/>
</dbReference>
<evidence type="ECO:0000313" key="11">
    <source>
        <dbReference type="EMBL" id="AKA73992.1"/>
    </source>
</evidence>
<organism evidence="12 23">
    <name type="scientific">Saccharolobus solfataricus</name>
    <name type="common">Sulfolobus solfataricus</name>
    <dbReference type="NCBI Taxonomy" id="2287"/>
    <lineage>
        <taxon>Archaea</taxon>
        <taxon>Thermoproteota</taxon>
        <taxon>Thermoprotei</taxon>
        <taxon>Sulfolobales</taxon>
        <taxon>Sulfolobaceae</taxon>
        <taxon>Saccharolobus</taxon>
    </lineage>
</organism>
<dbReference type="Proteomes" id="UP000033106">
    <property type="component" value="Chromosome"/>
</dbReference>
<evidence type="ECO:0000313" key="34">
    <source>
        <dbReference type="Proteomes" id="UP000594632"/>
    </source>
</evidence>
<feature type="domain" description="Transcription factor NikR nickel binding C-terminal" evidence="10">
    <location>
        <begin position="54"/>
        <end position="125"/>
    </location>
</feature>
<reference evidence="27 28" key="4">
    <citation type="journal article" date="2018" name="Proc. Natl. Acad. Sci. U.S.A.">
        <title>Nonmutational mechanism of inheritance in the Archaeon Sulfolobus solfataricus.</title>
        <authorList>
            <person name="Payne S."/>
            <person name="McCarthy S."/>
            <person name="Johnson T."/>
            <person name="North E."/>
            <person name="Blum P."/>
        </authorList>
    </citation>
    <scope>NUCLEOTIDE SEQUENCE [LARGE SCALE GENOMIC DNA]</scope>
    <source>
        <strain evidence="15 27">SARC-H</strain>
        <strain evidence="16 31">SARC-I</strain>
        <strain evidence="18 32">SARC-N</strain>
        <strain evidence="19 33">SARC-O</strain>
        <strain evidence="20 28">SUL120</strain>
        <strain evidence="14 29">SULG</strain>
        <strain evidence="17 30">SULM</strain>
    </source>
</reference>
<dbReference type="OrthoDB" id="25654at2157"/>
<dbReference type="HAMAP" id="MF_00476">
    <property type="entry name" value="NikR"/>
    <property type="match status" value="1"/>
</dbReference>
<evidence type="ECO:0000313" key="19">
    <source>
        <dbReference type="EMBL" id="AZF81546.1"/>
    </source>
</evidence>
<proteinExistence type="inferred from homology"/>
<dbReference type="Proteomes" id="UP000269431">
    <property type="component" value="Chromosome"/>
</dbReference>
<evidence type="ECO:0000313" key="25">
    <source>
        <dbReference type="Proteomes" id="UP000033106"/>
    </source>
</evidence>
<dbReference type="GO" id="GO:0010045">
    <property type="term" value="P:response to nickel cation"/>
    <property type="evidence" value="ECO:0007669"/>
    <property type="project" value="InterPro"/>
</dbReference>
<evidence type="ECO:0000313" key="28">
    <source>
        <dbReference type="Proteomes" id="UP000269431"/>
    </source>
</evidence>
<dbReference type="EMBL" id="CP033235">
    <property type="protein sequence ID" value="AZF68470.1"/>
    <property type="molecule type" value="Genomic_DNA"/>
</dbReference>
<evidence type="ECO:0000313" key="17">
    <source>
        <dbReference type="EMBL" id="AZF76333.1"/>
    </source>
</evidence>
<dbReference type="KEGG" id="ssof:SULC_1744"/>
<evidence type="ECO:0000259" key="9">
    <source>
        <dbReference type="Pfam" id="PF01402"/>
    </source>
</evidence>
<evidence type="ECO:0000313" key="14">
    <source>
        <dbReference type="EMBL" id="AZF68470.1"/>
    </source>
</evidence>
<evidence type="ECO:0000313" key="20">
    <source>
        <dbReference type="EMBL" id="AZF84123.1"/>
    </source>
</evidence>
<dbReference type="Pfam" id="PF01402">
    <property type="entry name" value="RHH_1"/>
    <property type="match status" value="1"/>
</dbReference>
<evidence type="ECO:0000313" key="32">
    <source>
        <dbReference type="Proteomes" id="UP000278715"/>
    </source>
</evidence>
<dbReference type="Proteomes" id="UP000033085">
    <property type="component" value="Chromosome"/>
</dbReference>
<dbReference type="InterPro" id="IPR027271">
    <property type="entry name" value="Acetolactate_synth/TF_NikR_C"/>
</dbReference>
<keyword evidence="3 8" id="KW-0533">Nickel</keyword>
<evidence type="ECO:0000256" key="1">
    <source>
        <dbReference type="ARBA" id="ARBA00002339"/>
    </source>
</evidence>
<dbReference type="Proteomes" id="UP000594632">
    <property type="component" value="Chromosome"/>
</dbReference>
<dbReference type="Gene3D" id="3.30.70.1150">
    <property type="entry name" value="ACT-like. Chain A, domain 2"/>
    <property type="match status" value="1"/>
</dbReference>
<sequence>MSAEKISISLPKELYRELEDFIIRKGIPDRSKIFQIALRNYLDENRDGNEIIYGIINLVYDHEEASEALTEIQHEYNDSIISTLHLHVSEKICIEAIAVKGEKRKLVELNNKLGQIRGILKARLLISFPYEKT</sequence>
<evidence type="ECO:0000313" key="30">
    <source>
        <dbReference type="Proteomes" id="UP000273443"/>
    </source>
</evidence>
<dbReference type="InterPro" id="IPR022988">
    <property type="entry name" value="Ni_resp_reg_NikR"/>
</dbReference>
<dbReference type="InterPro" id="IPR002145">
    <property type="entry name" value="CopG"/>
</dbReference>
<dbReference type="EMBL" id="CP033237">
    <property type="protein sequence ID" value="AZF73710.1"/>
    <property type="molecule type" value="Genomic_DNA"/>
</dbReference>
<evidence type="ECO:0000313" key="31">
    <source>
        <dbReference type="Proteomes" id="UP000275843"/>
    </source>
</evidence>
<evidence type="ECO:0000313" key="33">
    <source>
        <dbReference type="Proteomes" id="UP000282269"/>
    </source>
</evidence>
<dbReference type="Proteomes" id="UP000267993">
    <property type="component" value="Chromosome"/>
</dbReference>
<dbReference type="Gene3D" id="1.10.1220.10">
    <property type="entry name" value="Met repressor-like"/>
    <property type="match status" value="1"/>
</dbReference>
<dbReference type="Proteomes" id="UP000273194">
    <property type="component" value="Chromosome"/>
</dbReference>
<dbReference type="GO" id="GO:0003677">
    <property type="term" value="F:DNA binding"/>
    <property type="evidence" value="ECO:0007669"/>
    <property type="project" value="UniProtKB-KW"/>
</dbReference>
<evidence type="ECO:0000256" key="8">
    <source>
        <dbReference type="HAMAP-Rule" id="MF_00476"/>
    </source>
</evidence>
<dbReference type="Proteomes" id="UP000273443">
    <property type="component" value="Chromosome"/>
</dbReference>
<dbReference type="EMBL" id="LT549890">
    <property type="protein sequence ID" value="SAI84204.1"/>
    <property type="molecule type" value="Genomic_DNA"/>
</dbReference>
<evidence type="ECO:0000313" key="22">
    <source>
        <dbReference type="EMBL" id="SAI84204.1"/>
    </source>
</evidence>
<dbReference type="Proteomes" id="UP000282269">
    <property type="component" value="Chromosome"/>
</dbReference>
<dbReference type="AlphaFoldDB" id="A0A0E3K9A3"/>
<keyword evidence="4 8" id="KW-0479">Metal-binding</keyword>
<dbReference type="EMBL" id="CP033239">
    <property type="protein sequence ID" value="AZF78941.1"/>
    <property type="molecule type" value="Genomic_DNA"/>
</dbReference>
<dbReference type="InterPro" id="IPR014864">
    <property type="entry name" value="TF_NikR_Ni-bd_C"/>
</dbReference>
<comment type="similarity">
    <text evidence="2 8">Belongs to the transcriptional regulatory CopG/NikR family.</text>
</comment>
<evidence type="ECO:0000256" key="7">
    <source>
        <dbReference type="ARBA" id="ARBA00023163"/>
    </source>
</evidence>
<evidence type="ECO:0000313" key="27">
    <source>
        <dbReference type="Proteomes" id="UP000267993"/>
    </source>
</evidence>
<evidence type="ECO:0000313" key="16">
    <source>
        <dbReference type="EMBL" id="AZF73710.1"/>
    </source>
</evidence>
<evidence type="ECO:0000256" key="6">
    <source>
        <dbReference type="ARBA" id="ARBA00023125"/>
    </source>
</evidence>
<name>A0A0E3K9A3_SACSO</name>
<dbReference type="SUPFAM" id="SSF55021">
    <property type="entry name" value="ACT-like"/>
    <property type="match status" value="1"/>
</dbReference>
<evidence type="ECO:0000313" key="12">
    <source>
        <dbReference type="EMBL" id="AKA76689.1"/>
    </source>
</evidence>
<reference evidence="21 34" key="6">
    <citation type="journal article" date="2020" name="Nat. Commun.">
        <title>The structures of two archaeal type IV pili illuminate evolutionary relationships.</title>
        <authorList>
            <person name="Wang F."/>
            <person name="Baquero D.P."/>
            <person name="Su Z."/>
            <person name="Beltran L.C."/>
            <person name="Prangishvili D."/>
            <person name="Krupovic M."/>
            <person name="Egelman E.H."/>
        </authorList>
    </citation>
    <scope>NUCLEOTIDE SEQUENCE [LARGE SCALE GENOMIC DNA]</scope>
    <source>
        <strain evidence="21 34">POZ149</strain>
    </source>
</reference>
<keyword evidence="5 8" id="KW-0805">Transcription regulation</keyword>
<dbReference type="KEGG" id="ssol:SULB_1746"/>
<evidence type="ECO:0000256" key="2">
    <source>
        <dbReference type="ARBA" id="ARBA00008478"/>
    </source>
</evidence>
<dbReference type="SUPFAM" id="SSF47598">
    <property type="entry name" value="Ribbon-helix-helix"/>
    <property type="match status" value="1"/>
</dbReference>
<dbReference type="InterPro" id="IPR050192">
    <property type="entry name" value="CopG/NikR_regulator"/>
</dbReference>
<accession>A0A0E3K9A3</accession>
<dbReference type="EMBL" id="CP033240">
    <property type="protein sequence ID" value="AZF81546.1"/>
    <property type="molecule type" value="Genomic_DNA"/>
</dbReference>
<comment type="function">
    <text evidence="1 8">Transcriptional regulator.</text>
</comment>
<dbReference type="Proteomes" id="UP000033057">
    <property type="component" value="Chromosome"/>
</dbReference>
<reference evidence="12" key="5">
    <citation type="submission" date="2018-10" db="EMBL/GenBank/DDBJ databases">
        <authorList>
            <person name="McCarthy S."/>
            <person name="Gradnigo J."/>
            <person name="Johnson T."/>
            <person name="Payne S."/>
            <person name="Lipzen A."/>
            <person name="Schackwitz W."/>
            <person name="Martin J."/>
            <person name="Moriyama E."/>
            <person name="Blum P."/>
        </authorList>
    </citation>
    <scope>NUCLEOTIDE SEQUENCE</scope>
    <source>
        <strain evidence="11">SARC-B</strain>
        <strain evidence="12">SARC-C</strain>
        <strain evidence="13">SULA</strain>
    </source>
</reference>
<evidence type="ECO:0000313" key="18">
    <source>
        <dbReference type="EMBL" id="AZF78941.1"/>
    </source>
</evidence>
<evidence type="ECO:0000256" key="5">
    <source>
        <dbReference type="ARBA" id="ARBA00023015"/>
    </source>
</evidence>
<dbReference type="EMBL" id="CP011055">
    <property type="protein sequence ID" value="AKA73992.1"/>
    <property type="molecule type" value="Genomic_DNA"/>
</dbReference>
<evidence type="ECO:0000259" key="10">
    <source>
        <dbReference type="Pfam" id="PF08753"/>
    </source>
</evidence>
<reference evidence="26" key="2">
    <citation type="submission" date="2016-04" db="EMBL/GenBank/DDBJ databases">
        <authorList>
            <person name="Shah S.A."/>
            <person name="Garrett R.A."/>
        </authorList>
    </citation>
    <scope>NUCLEOTIDE SEQUENCE [LARGE SCALE GENOMIC DNA]</scope>
    <source>
        <strain evidence="26">ATCC 35091 / DSM 1616 / JCM 8930 / NBRC 15331 / P1</strain>
    </source>
</reference>
<feature type="binding site" evidence="8">
    <location>
        <position position="93"/>
    </location>
    <ligand>
        <name>Ni(2+)</name>
        <dbReference type="ChEBI" id="CHEBI:49786"/>
    </ligand>
</feature>
<dbReference type="KEGG" id="ssoa:SULA_1745"/>
<evidence type="ECO:0000313" key="24">
    <source>
        <dbReference type="Proteomes" id="UP000033085"/>
    </source>
</evidence>
<evidence type="ECO:0000256" key="4">
    <source>
        <dbReference type="ARBA" id="ARBA00022723"/>
    </source>
</evidence>
<dbReference type="EMBL" id="CP011056">
    <property type="protein sequence ID" value="AKA76689.1"/>
    <property type="molecule type" value="Genomic_DNA"/>
</dbReference>
<feature type="domain" description="Ribbon-helix-helix protein CopG" evidence="9">
    <location>
        <begin position="5"/>
        <end position="44"/>
    </location>
</feature>
<evidence type="ECO:0000313" key="23">
    <source>
        <dbReference type="Proteomes" id="UP000033057"/>
    </source>
</evidence>
<feature type="binding site" evidence="8">
    <location>
        <position position="74"/>
    </location>
    <ligand>
        <name>Ni(2+)</name>
        <dbReference type="ChEBI" id="CHEBI:49786"/>
    </ligand>
</feature>
<dbReference type="Proteomes" id="UP000275843">
    <property type="component" value="Chromosome"/>
</dbReference>
<dbReference type="EMBL" id="CP033238">
    <property type="protein sequence ID" value="AZF76333.1"/>
    <property type="molecule type" value="Genomic_DNA"/>
</dbReference>
<dbReference type="InterPro" id="IPR045865">
    <property type="entry name" value="ACT-like_dom_sf"/>
</dbReference>
<feature type="binding site" evidence="8">
    <location>
        <position position="87"/>
    </location>
    <ligand>
        <name>Ni(2+)</name>
        <dbReference type="ChEBI" id="CHEBI:49786"/>
    </ligand>
</feature>
<evidence type="ECO:0000313" key="29">
    <source>
        <dbReference type="Proteomes" id="UP000273194"/>
    </source>
</evidence>
<dbReference type="SMR" id="A0A0E3K9A3"/>
<dbReference type="Proteomes" id="UP000076770">
    <property type="component" value="Chromosome i"/>
</dbReference>
<dbReference type="EMBL" id="CP033236">
    <property type="protein sequence ID" value="AZF71090.1"/>
    <property type="molecule type" value="Genomic_DNA"/>
</dbReference>
<evidence type="ECO:0000256" key="3">
    <source>
        <dbReference type="ARBA" id="ARBA00022596"/>
    </source>
</evidence>
<dbReference type="Pfam" id="PF08753">
    <property type="entry name" value="NikR_C"/>
    <property type="match status" value="1"/>
</dbReference>
<dbReference type="PATRIC" id="fig|2287.6.peg.1804"/>
<dbReference type="RefSeq" id="WP_009991200.1">
    <property type="nucleotide sequence ID" value="NZ_CP011055.2"/>
</dbReference>
<keyword evidence="7 8" id="KW-0804">Transcription</keyword>
<dbReference type="GeneID" id="1454931"/>
<dbReference type="GO" id="GO:0003700">
    <property type="term" value="F:DNA-binding transcription factor activity"/>
    <property type="evidence" value="ECO:0007669"/>
    <property type="project" value="UniProtKB-UniRule"/>
</dbReference>
<dbReference type="CDD" id="cd22231">
    <property type="entry name" value="RHH_NikR_HicB-like"/>
    <property type="match status" value="1"/>
</dbReference>
<dbReference type="InterPro" id="IPR013321">
    <property type="entry name" value="Arc_rbn_hlx_hlx"/>
</dbReference>